<protein>
    <submittedName>
        <fullName evidence="2">Uncharacterized protein</fullName>
    </submittedName>
</protein>
<comment type="caution">
    <text evidence="2">The sequence shown here is derived from an EMBL/GenBank/DDBJ whole genome shotgun (WGS) entry which is preliminary data.</text>
</comment>
<dbReference type="EMBL" id="JAACXV010004072">
    <property type="protein sequence ID" value="KAF7277118.1"/>
    <property type="molecule type" value="Genomic_DNA"/>
</dbReference>
<reference evidence="2" key="1">
    <citation type="submission" date="2020-08" db="EMBL/GenBank/DDBJ databases">
        <title>Genome sequencing and assembly of the red palm weevil Rhynchophorus ferrugineus.</title>
        <authorList>
            <person name="Dias G.B."/>
            <person name="Bergman C.M."/>
            <person name="Manee M."/>
        </authorList>
    </citation>
    <scope>NUCLEOTIDE SEQUENCE</scope>
    <source>
        <strain evidence="2">AA-2017</strain>
        <tissue evidence="2">Whole larva</tissue>
    </source>
</reference>
<name>A0A834IA21_RHYFE</name>
<proteinExistence type="predicted"/>
<dbReference type="AlphaFoldDB" id="A0A834IA21"/>
<sequence>MSGFEDLLRLVTELYDGAKSSDYVAGYPDIPQ</sequence>
<evidence type="ECO:0000313" key="2">
    <source>
        <dbReference type="EMBL" id="KAF7277250.1"/>
    </source>
</evidence>
<keyword evidence="3" id="KW-1185">Reference proteome</keyword>
<dbReference type="Proteomes" id="UP000625711">
    <property type="component" value="Unassembled WGS sequence"/>
</dbReference>
<evidence type="ECO:0000313" key="1">
    <source>
        <dbReference type="EMBL" id="KAF7277118.1"/>
    </source>
</evidence>
<feature type="non-terminal residue" evidence="2">
    <location>
        <position position="32"/>
    </location>
</feature>
<dbReference type="EMBL" id="JAACXV010003273">
    <property type="protein sequence ID" value="KAF7277250.1"/>
    <property type="molecule type" value="Genomic_DNA"/>
</dbReference>
<organism evidence="2 3">
    <name type="scientific">Rhynchophorus ferrugineus</name>
    <name type="common">Red palm weevil</name>
    <name type="synonym">Curculio ferrugineus</name>
    <dbReference type="NCBI Taxonomy" id="354439"/>
    <lineage>
        <taxon>Eukaryota</taxon>
        <taxon>Metazoa</taxon>
        <taxon>Ecdysozoa</taxon>
        <taxon>Arthropoda</taxon>
        <taxon>Hexapoda</taxon>
        <taxon>Insecta</taxon>
        <taxon>Pterygota</taxon>
        <taxon>Neoptera</taxon>
        <taxon>Endopterygota</taxon>
        <taxon>Coleoptera</taxon>
        <taxon>Polyphaga</taxon>
        <taxon>Cucujiformia</taxon>
        <taxon>Curculionidae</taxon>
        <taxon>Dryophthorinae</taxon>
        <taxon>Rhynchophorus</taxon>
    </lineage>
</organism>
<accession>A0A834IA21</accession>
<evidence type="ECO:0000313" key="3">
    <source>
        <dbReference type="Proteomes" id="UP000625711"/>
    </source>
</evidence>
<gene>
    <name evidence="2" type="ORF">GWI33_009004</name>
    <name evidence="1" type="ORF">GWI33_009428</name>
</gene>